<name>A0A1C6KD15_9FIRM</name>
<sequence length="291" mass="33054">MDGPSVQIQIILKDGNVRQVERMLASLEQAVMLSRDVFQHVGIYMSDCSKAQVLSVSEIDALRKKYRSLDIQYKFSSTSTKARLYNLAAQNSPFTYLVLCSTVTVFPPAFLLSLPGWFTDKQTACVEVRTIPWDNSSHFDSSSRKAIFFTDNCTVFRRDVFHAVGGFDDQHFPSYCYTADLSIRLLREGYQILYISNISVFQEAIPEYGADDKKESTSLSDTIEDLSLLYKYDCQEELEHLLAAYKMSPLLGEVSIYQQFEKQMSENLLPLPVTGISEDLQHHICALCSVH</sequence>
<proteinExistence type="predicted"/>
<dbReference type="AlphaFoldDB" id="A0A1C6KD15"/>
<dbReference type="InterPro" id="IPR029044">
    <property type="entry name" value="Nucleotide-diphossugar_trans"/>
</dbReference>
<organism evidence="1">
    <name type="scientific">uncultured Anaerotruncus sp</name>
    <dbReference type="NCBI Taxonomy" id="905011"/>
    <lineage>
        <taxon>Bacteria</taxon>
        <taxon>Bacillati</taxon>
        <taxon>Bacillota</taxon>
        <taxon>Clostridia</taxon>
        <taxon>Eubacteriales</taxon>
        <taxon>Oscillospiraceae</taxon>
        <taxon>Anaerotruncus</taxon>
        <taxon>environmental samples</taxon>
    </lineage>
</organism>
<dbReference type="Gene3D" id="3.90.550.10">
    <property type="entry name" value="Spore Coat Polysaccharide Biosynthesis Protein SpsA, Chain A"/>
    <property type="match status" value="1"/>
</dbReference>
<evidence type="ECO:0000313" key="1">
    <source>
        <dbReference type="EMBL" id="SCJ91825.1"/>
    </source>
</evidence>
<accession>A0A1C6KD15</accession>
<reference evidence="1" key="1">
    <citation type="submission" date="2015-09" db="EMBL/GenBank/DDBJ databases">
        <authorList>
            <consortium name="Pathogen Informatics"/>
        </authorList>
    </citation>
    <scope>NUCLEOTIDE SEQUENCE</scope>
    <source>
        <strain evidence="1">2789STDY5834896</strain>
    </source>
</reference>
<dbReference type="SUPFAM" id="SSF53448">
    <property type="entry name" value="Nucleotide-diphospho-sugar transferases"/>
    <property type="match status" value="1"/>
</dbReference>
<protein>
    <submittedName>
        <fullName evidence="1">Uncharacterized protein</fullName>
    </submittedName>
</protein>
<dbReference type="EMBL" id="FMHG01000007">
    <property type="protein sequence ID" value="SCJ91825.1"/>
    <property type="molecule type" value="Genomic_DNA"/>
</dbReference>
<gene>
    <name evidence="1" type="ORF">SAMEA3545359_02876</name>
</gene>